<dbReference type="AlphaFoldDB" id="A0A2K8Z061"/>
<keyword evidence="2" id="KW-1185">Reference proteome</keyword>
<reference evidence="1 2" key="1">
    <citation type="submission" date="2017-11" db="EMBL/GenBank/DDBJ databases">
        <title>Taxonomic description and genome sequences of Spirosoma HA7 sp. nov., isolated from pollen microhabitat of Corylus avellana.</title>
        <authorList>
            <person name="Ambika Manirajan B."/>
            <person name="Suarez C."/>
            <person name="Ratering S."/>
            <person name="Geissler-Plaum R."/>
            <person name="Cardinale M."/>
            <person name="Sylvia S."/>
        </authorList>
    </citation>
    <scope>NUCLEOTIDE SEQUENCE [LARGE SCALE GENOMIC DNA]</scope>
    <source>
        <strain evidence="1 2">HA7</strain>
    </source>
</reference>
<dbReference type="RefSeq" id="WP_100989327.1">
    <property type="nucleotide sequence ID" value="NZ_CP025096.1"/>
</dbReference>
<dbReference type="KEGG" id="spir:CWM47_16390"/>
<dbReference type="EMBL" id="CP025096">
    <property type="protein sequence ID" value="AUD03273.1"/>
    <property type="molecule type" value="Genomic_DNA"/>
</dbReference>
<evidence type="ECO:0000313" key="2">
    <source>
        <dbReference type="Proteomes" id="UP000232883"/>
    </source>
</evidence>
<dbReference type="Pfam" id="PF18928">
    <property type="entry name" value="DUF5677"/>
    <property type="match status" value="1"/>
</dbReference>
<gene>
    <name evidence="1" type="ORF">CWM47_16390</name>
</gene>
<evidence type="ECO:0000313" key="1">
    <source>
        <dbReference type="EMBL" id="AUD03273.1"/>
    </source>
</evidence>
<protein>
    <submittedName>
        <fullName evidence="1">Uncharacterized protein</fullName>
    </submittedName>
</protein>
<organism evidence="1 2">
    <name type="scientific">Spirosoma pollinicola</name>
    <dbReference type="NCBI Taxonomy" id="2057025"/>
    <lineage>
        <taxon>Bacteria</taxon>
        <taxon>Pseudomonadati</taxon>
        <taxon>Bacteroidota</taxon>
        <taxon>Cytophagia</taxon>
        <taxon>Cytophagales</taxon>
        <taxon>Cytophagaceae</taxon>
        <taxon>Spirosoma</taxon>
    </lineage>
</organism>
<name>A0A2K8Z061_9BACT</name>
<proteinExistence type="predicted"/>
<dbReference type="OrthoDB" id="956451at2"/>
<dbReference type="InterPro" id="IPR043733">
    <property type="entry name" value="DUF5677"/>
</dbReference>
<sequence length="307" mass="35665">MIDIDLATQSTIDELAYQKNKNKLSYHAKLIYDYRNLGTYLIDMEKDKLDSHPEISLAVIGIFRRLIELMDACAILIQEGSILPMHPIMRIMLELGFQFEFLLNDPTRIKEKALCIFIAELYDELRQANKRIAIPNIEKLQPITDIQNQINIYQNKIDNVIFDPIRTKYDTATMIKGGPNIGTRKQFSVFWFTISDSINTVTDLRASLNREAMQELIYSEFSKTVHSNSLISDSLHQVDGKVIIKPIRDAHDIEANTNAVIKVASYMYKVMWPRQSYEEQAEYFRARESFIRRYPQFKSAVLLNIVL</sequence>
<dbReference type="Proteomes" id="UP000232883">
    <property type="component" value="Chromosome"/>
</dbReference>
<accession>A0A2K8Z061</accession>